<evidence type="ECO:0000256" key="1">
    <source>
        <dbReference type="ARBA" id="ARBA00004123"/>
    </source>
</evidence>
<evidence type="ECO:0000256" key="5">
    <source>
        <dbReference type="ARBA" id="ARBA00022853"/>
    </source>
</evidence>
<dbReference type="Gene3D" id="2.130.10.10">
    <property type="entry name" value="YVTN repeat-like/Quinoprotein amine dehydrogenase"/>
    <property type="match status" value="1"/>
</dbReference>
<comment type="similarity">
    <text evidence="2">Belongs to the WD repeat RBAP46/RBAP48/MSI1 family.</text>
</comment>
<evidence type="ECO:0000256" key="6">
    <source>
        <dbReference type="ARBA" id="ARBA00023242"/>
    </source>
</evidence>
<accession>A0A1Y1X578</accession>
<dbReference type="InterPro" id="IPR036322">
    <property type="entry name" value="WD40_repeat_dom_sf"/>
</dbReference>
<reference evidence="9 10" key="2">
    <citation type="submission" date="2016-08" db="EMBL/GenBank/DDBJ databases">
        <title>Pervasive Adenine N6-methylation of Active Genes in Fungi.</title>
        <authorList>
            <consortium name="DOE Joint Genome Institute"/>
            <person name="Mondo S.J."/>
            <person name="Dannebaum R.O."/>
            <person name="Kuo R.C."/>
            <person name="Labutti K."/>
            <person name="Haridas S."/>
            <person name="Kuo A."/>
            <person name="Salamov A."/>
            <person name="Ahrendt S.R."/>
            <person name="Lipzen A."/>
            <person name="Sullivan W."/>
            <person name="Andreopoulos W.B."/>
            <person name="Clum A."/>
            <person name="Lindquist E."/>
            <person name="Daum C."/>
            <person name="Ramamoorthy G.K."/>
            <person name="Gryganskyi A."/>
            <person name="Culley D."/>
            <person name="Magnuson J.K."/>
            <person name="James T.Y."/>
            <person name="O'Malley M.A."/>
            <person name="Stajich J.E."/>
            <person name="Spatafora J.W."/>
            <person name="Visel A."/>
            <person name="Grigoriev I.V."/>
        </authorList>
    </citation>
    <scope>NUCLEOTIDE SEQUENCE [LARGE SCALE GENOMIC DNA]</scope>
    <source>
        <strain evidence="9 10">S4</strain>
    </source>
</reference>
<keyword evidence="5" id="KW-0156">Chromatin regulator</keyword>
<comment type="subcellular location">
    <subcellularLocation>
        <location evidence="1">Nucleus</location>
    </subcellularLocation>
</comment>
<feature type="repeat" description="WD" evidence="7">
    <location>
        <begin position="230"/>
        <end position="272"/>
    </location>
</feature>
<evidence type="ECO:0000259" key="8">
    <source>
        <dbReference type="Pfam" id="PF12265"/>
    </source>
</evidence>
<dbReference type="Pfam" id="PF12265">
    <property type="entry name" value="CAF1C_H4-bd"/>
    <property type="match status" value="1"/>
</dbReference>
<dbReference type="InterPro" id="IPR015943">
    <property type="entry name" value="WD40/YVTN_repeat-like_dom_sf"/>
</dbReference>
<dbReference type="FunFam" id="2.130.10.10:FF:000512">
    <property type="entry name" value="WD-40 repeat-containing protein MSI1"/>
    <property type="match status" value="1"/>
</dbReference>
<keyword evidence="4" id="KW-0677">Repeat</keyword>
<protein>
    <submittedName>
        <fullName evidence="9">Retinoblastoma binding protein 4</fullName>
    </submittedName>
</protein>
<dbReference type="PANTHER" id="PTHR22850">
    <property type="entry name" value="WD40 REPEAT FAMILY"/>
    <property type="match status" value="1"/>
</dbReference>
<dbReference type="InterPro" id="IPR020472">
    <property type="entry name" value="WD40_PAC1"/>
</dbReference>
<sequence length="429" mass="48611">MTSSEQIIPDKQEDQDAIEEKIINEEYKIWKKNSPFLYDLVVTHAFEWPTLTIQWLPDIVRPEGKDYTFQRLLIGTHTSGAEKNYLQIAQVQMPVDNAEVNEKKYDDESGEIGGYGGTECKITIEQKINHDGEVNRARYMPQNPNIIATKAISGDVLIFDRTHFSSKPDPNGICKPDIRLTGHTMEGYGLSWNIHSKGLLLSASEDKTICEWDICQAGKDQNKLSPLNIFKGHTSIVEDVAWSVKHENIFASVGDDRKLIIWDSRKNTTLHEINAHSMEINSVAWNPATEYILATGSADCTAALWDIRNLKEKLHSFEAHQDEILQLQWSPQNETIFATASSDRRINVWDVSRIGEEQSAEDAEDGPPELMFIHGGHTNKITDFDWNPNEPWVIASTAEDNICQVWQMASNIYTSTDGLNIPDDELEKP</sequence>
<name>A0A1Y1X578_9FUNG</name>
<dbReference type="Proteomes" id="UP000193944">
    <property type="component" value="Unassembled WGS sequence"/>
</dbReference>
<feature type="repeat" description="WD" evidence="7">
    <location>
        <begin position="374"/>
        <end position="416"/>
    </location>
</feature>
<gene>
    <name evidence="9" type="ORF">BCR32DRAFT_220602</name>
</gene>
<comment type="caution">
    <text evidence="9">The sequence shown here is derived from an EMBL/GenBank/DDBJ whole genome shotgun (WGS) entry which is preliminary data.</text>
</comment>
<feature type="repeat" description="WD" evidence="7">
    <location>
        <begin position="317"/>
        <end position="352"/>
    </location>
</feature>
<evidence type="ECO:0000256" key="7">
    <source>
        <dbReference type="PROSITE-ProRule" id="PRU00221"/>
    </source>
</evidence>
<evidence type="ECO:0000313" key="10">
    <source>
        <dbReference type="Proteomes" id="UP000193944"/>
    </source>
</evidence>
<dbReference type="GO" id="GO:0005634">
    <property type="term" value="C:nucleus"/>
    <property type="evidence" value="ECO:0007669"/>
    <property type="project" value="UniProtKB-SubCell"/>
</dbReference>
<dbReference type="STRING" id="1754192.A0A1Y1X578"/>
<keyword evidence="3 7" id="KW-0853">WD repeat</keyword>
<evidence type="ECO:0000313" key="9">
    <source>
        <dbReference type="EMBL" id="ORX80971.1"/>
    </source>
</evidence>
<dbReference type="SMART" id="SM00320">
    <property type="entry name" value="WD40"/>
    <property type="match status" value="6"/>
</dbReference>
<evidence type="ECO:0000256" key="3">
    <source>
        <dbReference type="ARBA" id="ARBA00022574"/>
    </source>
</evidence>
<evidence type="ECO:0000256" key="2">
    <source>
        <dbReference type="ARBA" id="ARBA00009341"/>
    </source>
</evidence>
<dbReference type="InterPro" id="IPR050459">
    <property type="entry name" value="WD_repeat_RBAP46/RBAP48/MSI1"/>
</dbReference>
<feature type="repeat" description="WD" evidence="7">
    <location>
        <begin position="273"/>
        <end position="309"/>
    </location>
</feature>
<dbReference type="SUPFAM" id="SSF50978">
    <property type="entry name" value="WD40 repeat-like"/>
    <property type="match status" value="1"/>
</dbReference>
<organism evidence="9 10">
    <name type="scientific">Anaeromyces robustus</name>
    <dbReference type="NCBI Taxonomy" id="1754192"/>
    <lineage>
        <taxon>Eukaryota</taxon>
        <taxon>Fungi</taxon>
        <taxon>Fungi incertae sedis</taxon>
        <taxon>Chytridiomycota</taxon>
        <taxon>Chytridiomycota incertae sedis</taxon>
        <taxon>Neocallimastigomycetes</taxon>
        <taxon>Neocallimastigales</taxon>
        <taxon>Neocallimastigaceae</taxon>
        <taxon>Anaeromyces</taxon>
    </lineage>
</organism>
<dbReference type="PRINTS" id="PR00320">
    <property type="entry name" value="GPROTEINBRPT"/>
</dbReference>
<proteinExistence type="inferred from homology"/>
<dbReference type="AlphaFoldDB" id="A0A1Y1X578"/>
<keyword evidence="10" id="KW-1185">Reference proteome</keyword>
<dbReference type="PROSITE" id="PS00678">
    <property type="entry name" value="WD_REPEATS_1"/>
    <property type="match status" value="1"/>
</dbReference>
<feature type="domain" description="Histone-binding protein RBBP4-like N-terminal" evidence="8">
    <location>
        <begin position="25"/>
        <end position="94"/>
    </location>
</feature>
<dbReference type="EMBL" id="MCFG01000130">
    <property type="protein sequence ID" value="ORX80971.1"/>
    <property type="molecule type" value="Genomic_DNA"/>
</dbReference>
<dbReference type="Pfam" id="PF00400">
    <property type="entry name" value="WD40"/>
    <property type="match status" value="5"/>
</dbReference>
<dbReference type="GO" id="GO:0006325">
    <property type="term" value="P:chromatin organization"/>
    <property type="evidence" value="ECO:0007669"/>
    <property type="project" value="UniProtKB-KW"/>
</dbReference>
<dbReference type="PROSITE" id="PS50082">
    <property type="entry name" value="WD_REPEATS_2"/>
    <property type="match status" value="5"/>
</dbReference>
<keyword evidence="6" id="KW-0539">Nucleus</keyword>
<dbReference type="PROSITE" id="PS50294">
    <property type="entry name" value="WD_REPEATS_REGION"/>
    <property type="match status" value="3"/>
</dbReference>
<dbReference type="InterPro" id="IPR001680">
    <property type="entry name" value="WD40_rpt"/>
</dbReference>
<evidence type="ECO:0000256" key="4">
    <source>
        <dbReference type="ARBA" id="ARBA00022737"/>
    </source>
</evidence>
<dbReference type="OrthoDB" id="427795at2759"/>
<feature type="repeat" description="WD" evidence="7">
    <location>
        <begin position="180"/>
        <end position="214"/>
    </location>
</feature>
<dbReference type="InterPro" id="IPR019775">
    <property type="entry name" value="WD40_repeat_CS"/>
</dbReference>
<reference evidence="9 10" key="1">
    <citation type="submission" date="2016-08" db="EMBL/GenBank/DDBJ databases">
        <title>A Parts List for Fungal Cellulosomes Revealed by Comparative Genomics.</title>
        <authorList>
            <consortium name="DOE Joint Genome Institute"/>
            <person name="Haitjema C.H."/>
            <person name="Gilmore S.P."/>
            <person name="Henske J.K."/>
            <person name="Solomon K.V."/>
            <person name="De Groot R."/>
            <person name="Kuo A."/>
            <person name="Mondo S.J."/>
            <person name="Salamov A.A."/>
            <person name="Labutti K."/>
            <person name="Zhao Z."/>
            <person name="Chiniquy J."/>
            <person name="Barry K."/>
            <person name="Brewer H.M."/>
            <person name="Purvine S.O."/>
            <person name="Wright A.T."/>
            <person name="Boxma B."/>
            <person name="Van Alen T."/>
            <person name="Hackstein J.H."/>
            <person name="Baker S.E."/>
            <person name="Grigoriev I.V."/>
            <person name="O'Malley M.A."/>
        </authorList>
    </citation>
    <scope>NUCLEOTIDE SEQUENCE [LARGE SCALE GENOMIC DNA]</scope>
    <source>
        <strain evidence="9 10">S4</strain>
    </source>
</reference>
<dbReference type="InterPro" id="IPR022052">
    <property type="entry name" value="Histone-bd_RBBP4-like_N"/>
</dbReference>